<dbReference type="PANTHER" id="PTHR36974">
    <property type="entry name" value="MEMBRANE PROTEIN-RELATED"/>
    <property type="match status" value="1"/>
</dbReference>
<organism evidence="2 3">
    <name type="scientific">Williamsia phyllosphaerae</name>
    <dbReference type="NCBI Taxonomy" id="885042"/>
    <lineage>
        <taxon>Bacteria</taxon>
        <taxon>Bacillati</taxon>
        <taxon>Actinomycetota</taxon>
        <taxon>Actinomycetes</taxon>
        <taxon>Mycobacteriales</taxon>
        <taxon>Nocardiaceae</taxon>
        <taxon>Williamsia</taxon>
    </lineage>
</organism>
<gene>
    <name evidence="2" type="ORF">GCM10007298_21980</name>
</gene>
<dbReference type="PANTHER" id="PTHR36974:SF1">
    <property type="entry name" value="DOXX FAMILY MEMBRANE PROTEIN"/>
    <property type="match status" value="1"/>
</dbReference>
<sequence>MITMATILEKNPLTRRVRAARDDASREATVMGAGLITMGVLHFVVPGPFDAQIPREIPGEPRTLTYASGVAEAAIGAGLLIPRTRKPAAAAAIALFVAVYPANLNMVRIYWDKPLIRAGAIARLPFQVPMITTAVKIWRATP</sequence>
<feature type="transmembrane region" description="Helical" evidence="1">
    <location>
        <begin position="24"/>
        <end position="44"/>
    </location>
</feature>
<evidence type="ECO:0000313" key="3">
    <source>
        <dbReference type="Proteomes" id="UP000632454"/>
    </source>
</evidence>
<feature type="transmembrane region" description="Helical" evidence="1">
    <location>
        <begin position="88"/>
        <end position="111"/>
    </location>
</feature>
<evidence type="ECO:0000256" key="1">
    <source>
        <dbReference type="SAM" id="Phobius"/>
    </source>
</evidence>
<proteinExistence type="predicted"/>
<dbReference type="Proteomes" id="UP000632454">
    <property type="component" value="Unassembled WGS sequence"/>
</dbReference>
<comment type="caution">
    <text evidence="2">The sequence shown here is derived from an EMBL/GenBank/DDBJ whole genome shotgun (WGS) entry which is preliminary data.</text>
</comment>
<keyword evidence="1" id="KW-0472">Membrane</keyword>
<reference evidence="3" key="1">
    <citation type="journal article" date="2019" name="Int. J. Syst. Evol. Microbiol.">
        <title>The Global Catalogue of Microorganisms (GCM) 10K type strain sequencing project: providing services to taxonomists for standard genome sequencing and annotation.</title>
        <authorList>
            <consortium name="The Broad Institute Genomics Platform"/>
            <consortium name="The Broad Institute Genome Sequencing Center for Infectious Disease"/>
            <person name="Wu L."/>
            <person name="Ma J."/>
        </authorList>
    </citation>
    <scope>NUCLEOTIDE SEQUENCE [LARGE SCALE GENOMIC DNA]</scope>
    <source>
        <strain evidence="3">CCM 7855</strain>
    </source>
</reference>
<keyword evidence="3" id="KW-1185">Reference proteome</keyword>
<dbReference type="EMBL" id="BMCS01000001">
    <property type="protein sequence ID" value="GGF25736.1"/>
    <property type="molecule type" value="Genomic_DNA"/>
</dbReference>
<accession>A0ABQ1URZ2</accession>
<keyword evidence="1" id="KW-1133">Transmembrane helix</keyword>
<keyword evidence="1" id="KW-0812">Transmembrane</keyword>
<name>A0ABQ1URZ2_9NOCA</name>
<evidence type="ECO:0000313" key="2">
    <source>
        <dbReference type="EMBL" id="GGF25736.1"/>
    </source>
</evidence>
<protein>
    <submittedName>
        <fullName evidence="2">Membrane protein</fullName>
    </submittedName>
</protein>